<name>A0ABW4L7Q2_9MICO</name>
<evidence type="ECO:0000313" key="2">
    <source>
        <dbReference type="EMBL" id="MFD1718884.1"/>
    </source>
</evidence>
<reference evidence="3" key="1">
    <citation type="journal article" date="2019" name="Int. J. Syst. Evol. Microbiol.">
        <title>The Global Catalogue of Microorganisms (GCM) 10K type strain sequencing project: providing services to taxonomists for standard genome sequencing and annotation.</title>
        <authorList>
            <consortium name="The Broad Institute Genomics Platform"/>
            <consortium name="The Broad Institute Genome Sequencing Center for Infectious Disease"/>
            <person name="Wu L."/>
            <person name="Ma J."/>
        </authorList>
    </citation>
    <scope>NUCLEOTIDE SEQUENCE [LARGE SCALE GENOMIC DNA]</scope>
    <source>
        <strain evidence="3">JCM 17130</strain>
    </source>
</reference>
<dbReference type="InterPro" id="IPR001345">
    <property type="entry name" value="PG/BPGM_mutase_AS"/>
</dbReference>
<dbReference type="CDD" id="cd07067">
    <property type="entry name" value="HP_PGM_like"/>
    <property type="match status" value="1"/>
</dbReference>
<dbReference type="RefSeq" id="WP_388008060.1">
    <property type="nucleotide sequence ID" value="NZ_JBHUEE010000007.1"/>
</dbReference>
<dbReference type="InterPro" id="IPR050275">
    <property type="entry name" value="PGM_Phosphatase"/>
</dbReference>
<evidence type="ECO:0000313" key="3">
    <source>
        <dbReference type="Proteomes" id="UP001597277"/>
    </source>
</evidence>
<feature type="region of interest" description="Disordered" evidence="1">
    <location>
        <begin position="202"/>
        <end position="222"/>
    </location>
</feature>
<accession>A0ABW4L7Q2</accession>
<organism evidence="2 3">
    <name type="scientific">Georgenia deserti</name>
    <dbReference type="NCBI Taxonomy" id="2093781"/>
    <lineage>
        <taxon>Bacteria</taxon>
        <taxon>Bacillati</taxon>
        <taxon>Actinomycetota</taxon>
        <taxon>Actinomycetes</taxon>
        <taxon>Micrococcales</taxon>
        <taxon>Bogoriellaceae</taxon>
        <taxon>Georgenia</taxon>
    </lineage>
</organism>
<dbReference type="EMBL" id="JBHUEE010000007">
    <property type="protein sequence ID" value="MFD1718884.1"/>
    <property type="molecule type" value="Genomic_DNA"/>
</dbReference>
<keyword evidence="3" id="KW-1185">Reference proteome</keyword>
<dbReference type="SMART" id="SM00855">
    <property type="entry name" value="PGAM"/>
    <property type="match status" value="1"/>
</dbReference>
<gene>
    <name evidence="2" type="ORF">ACFSE6_13640</name>
</gene>
<protein>
    <submittedName>
        <fullName evidence="2">Histidine phosphatase family protein</fullName>
    </submittedName>
</protein>
<dbReference type="InterPro" id="IPR013078">
    <property type="entry name" value="His_Pase_superF_clade-1"/>
</dbReference>
<dbReference type="PANTHER" id="PTHR48100">
    <property type="entry name" value="BROAD-SPECIFICITY PHOSPHATASE YOR283W-RELATED"/>
    <property type="match status" value="1"/>
</dbReference>
<dbReference type="PANTHER" id="PTHR48100:SF58">
    <property type="entry name" value="PE-PGRS FAMILY PROTEIN PE_PGRS11"/>
    <property type="match status" value="1"/>
</dbReference>
<proteinExistence type="predicted"/>
<dbReference type="PROSITE" id="PS00175">
    <property type="entry name" value="PG_MUTASE"/>
    <property type="match status" value="1"/>
</dbReference>
<dbReference type="Pfam" id="PF00300">
    <property type="entry name" value="His_Phos_1"/>
    <property type="match status" value="1"/>
</dbReference>
<evidence type="ECO:0000256" key="1">
    <source>
        <dbReference type="SAM" id="MobiDB-lite"/>
    </source>
</evidence>
<dbReference type="Gene3D" id="3.40.50.1240">
    <property type="entry name" value="Phosphoglycerate mutase-like"/>
    <property type="match status" value="1"/>
</dbReference>
<comment type="caution">
    <text evidence="2">The sequence shown here is derived from an EMBL/GenBank/DDBJ whole genome shotgun (WGS) entry which is preliminary data.</text>
</comment>
<sequence>MRLILVRHGQTSSNVEGLLDTREPGADLTDLGREQAAALPDVLGAEPIDLIVTSTLVRTQQTAAPLADALGLEPWIRDGVREISAGDYEMRGDPEAVRGYLEPIFSWREDDLTGRVLGGENGAEFYERFDGVVDEILATGVRTAVIVSHGAAIRSWVPARADNVSGEFAARTPVSNTGVVVLEGDRRTGWTVLTWEDQALGGPEVDTSLADGPAGDPVDVDA</sequence>
<dbReference type="SUPFAM" id="SSF53254">
    <property type="entry name" value="Phosphoglycerate mutase-like"/>
    <property type="match status" value="1"/>
</dbReference>
<dbReference type="InterPro" id="IPR029033">
    <property type="entry name" value="His_PPase_superfam"/>
</dbReference>
<dbReference type="Proteomes" id="UP001597277">
    <property type="component" value="Unassembled WGS sequence"/>
</dbReference>